<evidence type="ECO:0000313" key="8">
    <source>
        <dbReference type="EMBL" id="KAK5087719.1"/>
    </source>
</evidence>
<feature type="transmembrane region" description="Helical" evidence="6">
    <location>
        <begin position="409"/>
        <end position="434"/>
    </location>
</feature>
<evidence type="ECO:0000256" key="3">
    <source>
        <dbReference type="ARBA" id="ARBA00022989"/>
    </source>
</evidence>
<evidence type="ECO:0000313" key="9">
    <source>
        <dbReference type="Proteomes" id="UP001345013"/>
    </source>
</evidence>
<organism evidence="8 9">
    <name type="scientific">Lithohypha guttulata</name>
    <dbReference type="NCBI Taxonomy" id="1690604"/>
    <lineage>
        <taxon>Eukaryota</taxon>
        <taxon>Fungi</taxon>
        <taxon>Dikarya</taxon>
        <taxon>Ascomycota</taxon>
        <taxon>Pezizomycotina</taxon>
        <taxon>Eurotiomycetes</taxon>
        <taxon>Chaetothyriomycetidae</taxon>
        <taxon>Chaetothyriales</taxon>
        <taxon>Trichomeriaceae</taxon>
        <taxon>Lithohypha</taxon>
    </lineage>
</organism>
<feature type="transmembrane region" description="Helical" evidence="6">
    <location>
        <begin position="324"/>
        <end position="340"/>
    </location>
</feature>
<dbReference type="Gene3D" id="1.20.1530.20">
    <property type="match status" value="1"/>
</dbReference>
<feature type="transmembrane region" description="Helical" evidence="6">
    <location>
        <begin position="135"/>
        <end position="156"/>
    </location>
</feature>
<evidence type="ECO:0000256" key="2">
    <source>
        <dbReference type="ARBA" id="ARBA00022692"/>
    </source>
</evidence>
<dbReference type="InterPro" id="IPR004712">
    <property type="entry name" value="Na+/H+_antiporter_fungi"/>
</dbReference>
<accession>A0ABR0K612</accession>
<feature type="region of interest" description="Disordered" evidence="5">
    <location>
        <begin position="456"/>
        <end position="493"/>
    </location>
</feature>
<feature type="compositionally biased region" description="Acidic residues" evidence="5">
    <location>
        <begin position="461"/>
        <end position="473"/>
    </location>
</feature>
<name>A0ABR0K612_9EURO</name>
<evidence type="ECO:0000256" key="6">
    <source>
        <dbReference type="SAM" id="Phobius"/>
    </source>
</evidence>
<feature type="transmembrane region" description="Helical" evidence="6">
    <location>
        <begin position="106"/>
        <end position="129"/>
    </location>
</feature>
<keyword evidence="4 6" id="KW-0472">Membrane</keyword>
<dbReference type="InterPro" id="IPR038770">
    <property type="entry name" value="Na+/solute_symporter_sf"/>
</dbReference>
<keyword evidence="9" id="KW-1185">Reference proteome</keyword>
<keyword evidence="3 6" id="KW-1133">Transmembrane helix</keyword>
<dbReference type="Proteomes" id="UP001345013">
    <property type="component" value="Unassembled WGS sequence"/>
</dbReference>
<dbReference type="Pfam" id="PF00999">
    <property type="entry name" value="Na_H_Exchanger"/>
    <property type="match status" value="1"/>
</dbReference>
<gene>
    <name evidence="8" type="ORF">LTR24_006429</name>
</gene>
<comment type="caution">
    <text evidence="8">The sequence shown here is derived from an EMBL/GenBank/DDBJ whole genome shotgun (WGS) entry which is preliminary data.</text>
</comment>
<feature type="transmembrane region" description="Helical" evidence="6">
    <location>
        <begin position="177"/>
        <end position="199"/>
    </location>
</feature>
<feature type="transmembrane region" description="Helical" evidence="6">
    <location>
        <begin position="16"/>
        <end position="35"/>
    </location>
</feature>
<feature type="transmembrane region" description="Helical" evidence="6">
    <location>
        <begin position="298"/>
        <end position="318"/>
    </location>
</feature>
<protein>
    <recommendedName>
        <fullName evidence="7">Cation/H+ exchanger transmembrane domain-containing protein</fullName>
    </recommendedName>
</protein>
<dbReference type="PANTHER" id="PTHR31382:SF2">
    <property type="entry name" value="CATION_H+ EXCHANGER DOMAIN-CONTAINING PROTEIN"/>
    <property type="match status" value="1"/>
</dbReference>
<keyword evidence="2 6" id="KW-0812">Transmembrane</keyword>
<feature type="domain" description="Cation/H+ exchanger transmembrane" evidence="7">
    <location>
        <begin position="30"/>
        <end position="429"/>
    </location>
</feature>
<evidence type="ECO:0000259" key="7">
    <source>
        <dbReference type="Pfam" id="PF00999"/>
    </source>
</evidence>
<comment type="subcellular location">
    <subcellularLocation>
        <location evidence="1">Membrane</location>
        <topology evidence="1">Multi-pass membrane protein</topology>
    </subcellularLocation>
</comment>
<dbReference type="PANTHER" id="PTHR31382">
    <property type="entry name" value="NA(+)/H(+) ANTIPORTER"/>
    <property type="match status" value="1"/>
</dbReference>
<dbReference type="InterPro" id="IPR006153">
    <property type="entry name" value="Cation/H_exchanger_TM"/>
</dbReference>
<sequence length="493" mass="53980">MAHSSKIPDLEPSGTHLIYLVLSFFLILYAIFSEFIRNRIHLSEPPLATLTGIAFGPVAVDVLGQAEWNLQDNITQELARVITCVQVFAVGLDLPSKYIKRHWRGIALLLGPNMIYGWLASTVILKLILGLKWGTAFIIAATLTPTDPVLSASVLGEAKFSTRVPRRIRRILAAESGCNDGTAFPFVYAAVLAVTQTSTADWAKEFFLDVILWQCALGIVIGMVIGMGAAKILRFSDKRGYTQESTLFVFYFLLAIFCVGVGSTLGLDDFLVAFTAGTAFSWDGWFNQKTHQMKLPSIIDLLLNSTMFVYFGTIIPWGKFTGQLVAWKLLACTVLILLLRRIPSMLAIKRWFPEARTWSEALFAGHFGPMGVGAMFLAMEARGRLETGSATPEPHPPSSGPHQEAIQNIWPVVSFIVLGSIMVHGLSAALMSLYGHLTRHPKHRSSFIGGEQEGLTGMIAEDGDNGSALDEDVFEHSSSSGDEQQGDGAIRVR</sequence>
<reference evidence="8 9" key="1">
    <citation type="submission" date="2023-08" db="EMBL/GenBank/DDBJ databases">
        <title>Black Yeasts Isolated from many extreme environments.</title>
        <authorList>
            <person name="Coleine C."/>
            <person name="Stajich J.E."/>
            <person name="Selbmann L."/>
        </authorList>
    </citation>
    <scope>NUCLEOTIDE SEQUENCE [LARGE SCALE GENOMIC DNA]</scope>
    <source>
        <strain evidence="8 9">CCFEE 5885</strain>
    </source>
</reference>
<feature type="transmembrane region" description="Helical" evidence="6">
    <location>
        <begin position="245"/>
        <end position="264"/>
    </location>
</feature>
<dbReference type="EMBL" id="JAVRRG010000083">
    <property type="protein sequence ID" value="KAK5087719.1"/>
    <property type="molecule type" value="Genomic_DNA"/>
</dbReference>
<feature type="transmembrane region" description="Helical" evidence="6">
    <location>
        <begin position="211"/>
        <end position="233"/>
    </location>
</feature>
<evidence type="ECO:0000256" key="1">
    <source>
        <dbReference type="ARBA" id="ARBA00004141"/>
    </source>
</evidence>
<evidence type="ECO:0000256" key="5">
    <source>
        <dbReference type="SAM" id="MobiDB-lite"/>
    </source>
</evidence>
<proteinExistence type="predicted"/>
<evidence type="ECO:0000256" key="4">
    <source>
        <dbReference type="ARBA" id="ARBA00023136"/>
    </source>
</evidence>